<comment type="caution">
    <text evidence="2">The sequence shown here is derived from an EMBL/GenBank/DDBJ whole genome shotgun (WGS) entry which is preliminary data.</text>
</comment>
<sequence length="57" mass="5887">MTTHPSHATLRAHAPHAGEARVHGGLARVYGIGRTPAPARTPRVTAVLSLAVRGVAD</sequence>
<dbReference type="Proteomes" id="UP000721236">
    <property type="component" value="Unassembled WGS sequence"/>
</dbReference>
<keyword evidence="3" id="KW-1185">Reference proteome</keyword>
<evidence type="ECO:0000256" key="1">
    <source>
        <dbReference type="SAM" id="MobiDB-lite"/>
    </source>
</evidence>
<protein>
    <recommendedName>
        <fullName evidence="4">ABC transporter ATP-binding protein</fullName>
    </recommendedName>
</protein>
<evidence type="ECO:0000313" key="3">
    <source>
        <dbReference type="Proteomes" id="UP000721236"/>
    </source>
</evidence>
<evidence type="ECO:0008006" key="4">
    <source>
        <dbReference type="Google" id="ProtNLM"/>
    </source>
</evidence>
<proteinExistence type="predicted"/>
<gene>
    <name evidence="2" type="ORF">LMG21510_00942</name>
</gene>
<dbReference type="EMBL" id="CAJZAH010000001">
    <property type="protein sequence ID" value="CAG9168051.1"/>
    <property type="molecule type" value="Genomic_DNA"/>
</dbReference>
<name>A0ABM8WKY8_9BURK</name>
<accession>A0ABM8WKY8</accession>
<reference evidence="2 3" key="1">
    <citation type="submission" date="2021-08" db="EMBL/GenBank/DDBJ databases">
        <authorList>
            <person name="Peeters C."/>
        </authorList>
    </citation>
    <scope>NUCLEOTIDE SEQUENCE [LARGE SCALE GENOMIC DNA]</scope>
    <source>
        <strain evidence="2 3">LMG 21510</strain>
    </source>
</reference>
<evidence type="ECO:0000313" key="2">
    <source>
        <dbReference type="EMBL" id="CAG9168051.1"/>
    </source>
</evidence>
<organism evidence="2 3">
    <name type="scientific">Cupriavidus respiraculi</name>
    <dbReference type="NCBI Taxonomy" id="195930"/>
    <lineage>
        <taxon>Bacteria</taxon>
        <taxon>Pseudomonadati</taxon>
        <taxon>Pseudomonadota</taxon>
        <taxon>Betaproteobacteria</taxon>
        <taxon>Burkholderiales</taxon>
        <taxon>Burkholderiaceae</taxon>
        <taxon>Cupriavidus</taxon>
    </lineage>
</organism>
<feature type="region of interest" description="Disordered" evidence="1">
    <location>
        <begin position="1"/>
        <end position="20"/>
    </location>
</feature>